<dbReference type="AlphaFoldDB" id="A0A8J7FAE9"/>
<organism evidence="10 11">
    <name type="scientific">Pontibacterium sinense</name>
    <dbReference type="NCBI Taxonomy" id="2781979"/>
    <lineage>
        <taxon>Bacteria</taxon>
        <taxon>Pseudomonadati</taxon>
        <taxon>Pseudomonadota</taxon>
        <taxon>Gammaproteobacteria</taxon>
        <taxon>Oceanospirillales</taxon>
        <taxon>Oceanospirillaceae</taxon>
        <taxon>Pontibacterium</taxon>
    </lineage>
</organism>
<feature type="transmembrane region" description="Helical" evidence="8">
    <location>
        <begin position="127"/>
        <end position="146"/>
    </location>
</feature>
<dbReference type="GO" id="GO:0016763">
    <property type="term" value="F:pentosyltransferase activity"/>
    <property type="evidence" value="ECO:0007669"/>
    <property type="project" value="TreeGrafter"/>
</dbReference>
<evidence type="ECO:0000256" key="7">
    <source>
        <dbReference type="ARBA" id="ARBA00023136"/>
    </source>
</evidence>
<feature type="transmembrane region" description="Helical" evidence="8">
    <location>
        <begin position="74"/>
        <end position="94"/>
    </location>
</feature>
<dbReference type="Proteomes" id="UP000640333">
    <property type="component" value="Unassembled WGS sequence"/>
</dbReference>
<comment type="subcellular location">
    <subcellularLocation>
        <location evidence="1">Cell membrane</location>
        <topology evidence="1">Multi-pass membrane protein</topology>
    </subcellularLocation>
</comment>
<feature type="domain" description="Glycosyltransferase RgtA/B/C/D-like" evidence="9">
    <location>
        <begin position="53"/>
        <end position="212"/>
    </location>
</feature>
<dbReference type="InterPro" id="IPR038731">
    <property type="entry name" value="RgtA/B/C-like"/>
</dbReference>
<evidence type="ECO:0000256" key="8">
    <source>
        <dbReference type="SAM" id="Phobius"/>
    </source>
</evidence>
<dbReference type="GO" id="GO:0005886">
    <property type="term" value="C:plasma membrane"/>
    <property type="evidence" value="ECO:0007669"/>
    <property type="project" value="UniProtKB-SubCell"/>
</dbReference>
<feature type="transmembrane region" description="Helical" evidence="8">
    <location>
        <begin position="284"/>
        <end position="303"/>
    </location>
</feature>
<protein>
    <submittedName>
        <fullName evidence="10">Glycosyltransferase family 39 protein</fullName>
    </submittedName>
</protein>
<feature type="transmembrane region" description="Helical" evidence="8">
    <location>
        <begin position="153"/>
        <end position="183"/>
    </location>
</feature>
<feature type="transmembrane region" description="Helical" evidence="8">
    <location>
        <begin position="315"/>
        <end position="334"/>
    </location>
</feature>
<feature type="transmembrane region" description="Helical" evidence="8">
    <location>
        <begin position="195"/>
        <end position="214"/>
    </location>
</feature>
<name>A0A8J7FAE9_9GAMM</name>
<keyword evidence="4" id="KW-0808">Transferase</keyword>
<dbReference type="PANTHER" id="PTHR33908">
    <property type="entry name" value="MANNOSYLTRANSFERASE YKCB-RELATED"/>
    <property type="match status" value="1"/>
</dbReference>
<evidence type="ECO:0000313" key="10">
    <source>
        <dbReference type="EMBL" id="MBE9396021.1"/>
    </source>
</evidence>
<keyword evidence="5 8" id="KW-0812">Transmembrane</keyword>
<accession>A0A8J7FAE9</accession>
<keyword evidence="6 8" id="KW-1133">Transmembrane helix</keyword>
<evidence type="ECO:0000256" key="3">
    <source>
        <dbReference type="ARBA" id="ARBA00022676"/>
    </source>
</evidence>
<dbReference type="EMBL" id="JADEYS010000001">
    <property type="protein sequence ID" value="MBE9396021.1"/>
    <property type="molecule type" value="Genomic_DNA"/>
</dbReference>
<feature type="transmembrane region" description="Helical" evidence="8">
    <location>
        <begin position="103"/>
        <end position="121"/>
    </location>
</feature>
<dbReference type="PANTHER" id="PTHR33908:SF9">
    <property type="entry name" value="BLL5595 PROTEIN"/>
    <property type="match status" value="1"/>
</dbReference>
<keyword evidence="11" id="KW-1185">Reference proteome</keyword>
<keyword evidence="7 8" id="KW-0472">Membrane</keyword>
<keyword evidence="3" id="KW-0328">Glycosyltransferase</keyword>
<keyword evidence="2" id="KW-1003">Cell membrane</keyword>
<dbReference type="InterPro" id="IPR050297">
    <property type="entry name" value="LipidA_mod_glycosyltrf_83"/>
</dbReference>
<evidence type="ECO:0000256" key="2">
    <source>
        <dbReference type="ARBA" id="ARBA00022475"/>
    </source>
</evidence>
<gene>
    <name evidence="10" type="ORF">IOQ59_01965</name>
</gene>
<sequence length="501" mass="56638">MTATHSYNRTLLLALGVHCLLWFLLPTLLQPNANLDVVEGLTWGQEWQLGYDKHPLLAPWLTYAITLLSPASNWPIFLLSQIAVVTAFCAQYAVGRTFLGKQPALVAVLLLTLVPYYNYLTPEFNPNILQLAIWALTVMFGFRAINHNRLWDWALLGVCSGLAMLTKYYSVVLLLSVACYFLTPAGRPFWRQKGIYIALIAAVLVWLPNLIWLLDHDFSTIRYGAARGSGNEKALADHLINPLRFGLSQLAVLIILLPTFFLLIRGESKQSSSAEPSLRANRTFLTLIAFGPLFITLLISLSTGMRLRSMWGTPLFTFLPLWLMVFSGVLLTDVRMKKLIRVWVVTSLFFASVFVTEMLIAPQFGKLKKRAHFPGEAIATKLTTEWQQRYPQPLKYAVASIWLGGNLAYYSDQHPSILYDADISRSPWIDEEALAREGGLIVWNESMDGEMAQYETLLKRYPHAEVQPPFQYSWHMNTTKEPVQIGWAIIPPARSIIADSE</sequence>
<feature type="transmembrane region" description="Helical" evidence="8">
    <location>
        <begin position="340"/>
        <end position="360"/>
    </location>
</feature>
<proteinExistence type="predicted"/>
<dbReference type="GO" id="GO:0009103">
    <property type="term" value="P:lipopolysaccharide biosynthetic process"/>
    <property type="evidence" value="ECO:0007669"/>
    <property type="project" value="UniProtKB-ARBA"/>
</dbReference>
<reference evidence="10" key="1">
    <citation type="submission" date="2020-10" db="EMBL/GenBank/DDBJ databases">
        <title>Bacterium isolated from coastal waters sediment.</title>
        <authorList>
            <person name="Chen R.-J."/>
            <person name="Lu D.-C."/>
            <person name="Zhu K.-L."/>
            <person name="Du Z.-J."/>
        </authorList>
    </citation>
    <scope>NUCLEOTIDE SEQUENCE</scope>
    <source>
        <strain evidence="10">N1Y112</strain>
    </source>
</reference>
<feature type="transmembrane region" description="Helical" evidence="8">
    <location>
        <begin position="243"/>
        <end position="264"/>
    </location>
</feature>
<dbReference type="RefSeq" id="WP_193951565.1">
    <property type="nucleotide sequence ID" value="NZ_JADEYS010000001.1"/>
</dbReference>
<evidence type="ECO:0000256" key="1">
    <source>
        <dbReference type="ARBA" id="ARBA00004651"/>
    </source>
</evidence>
<dbReference type="Pfam" id="PF13231">
    <property type="entry name" value="PMT_2"/>
    <property type="match status" value="1"/>
</dbReference>
<evidence type="ECO:0000313" key="11">
    <source>
        <dbReference type="Proteomes" id="UP000640333"/>
    </source>
</evidence>
<evidence type="ECO:0000259" key="9">
    <source>
        <dbReference type="Pfam" id="PF13231"/>
    </source>
</evidence>
<evidence type="ECO:0000256" key="4">
    <source>
        <dbReference type="ARBA" id="ARBA00022679"/>
    </source>
</evidence>
<evidence type="ECO:0000256" key="5">
    <source>
        <dbReference type="ARBA" id="ARBA00022692"/>
    </source>
</evidence>
<comment type="caution">
    <text evidence="10">The sequence shown here is derived from an EMBL/GenBank/DDBJ whole genome shotgun (WGS) entry which is preliminary data.</text>
</comment>
<evidence type="ECO:0000256" key="6">
    <source>
        <dbReference type="ARBA" id="ARBA00022989"/>
    </source>
</evidence>